<dbReference type="EMBL" id="UINC01000391">
    <property type="protein sequence ID" value="SUZ54500.1"/>
    <property type="molecule type" value="Genomic_DNA"/>
</dbReference>
<proteinExistence type="predicted"/>
<dbReference type="InterPro" id="IPR052924">
    <property type="entry name" value="OsmC/Ohr_hydroprdx_reductase"/>
</dbReference>
<accession>A0A381NIW1</accession>
<evidence type="ECO:0008006" key="2">
    <source>
        <dbReference type="Google" id="ProtNLM"/>
    </source>
</evidence>
<dbReference type="InterPro" id="IPR015946">
    <property type="entry name" value="KH_dom-like_a/b"/>
</dbReference>
<dbReference type="PANTHER" id="PTHR35368:SF1">
    <property type="entry name" value="HYDROPEROXIDE REDUCTASE"/>
    <property type="match status" value="1"/>
</dbReference>
<dbReference type="InterPro" id="IPR003718">
    <property type="entry name" value="OsmC/Ohr_fam"/>
</dbReference>
<evidence type="ECO:0000313" key="1">
    <source>
        <dbReference type="EMBL" id="SUZ54500.1"/>
    </source>
</evidence>
<gene>
    <name evidence="1" type="ORF">METZ01_LOCUS7354</name>
</gene>
<dbReference type="Pfam" id="PF02566">
    <property type="entry name" value="OsmC"/>
    <property type="match status" value="1"/>
</dbReference>
<dbReference type="SUPFAM" id="SSF82784">
    <property type="entry name" value="OsmC-like"/>
    <property type="match status" value="1"/>
</dbReference>
<dbReference type="AlphaFoldDB" id="A0A381NIW1"/>
<organism evidence="1">
    <name type="scientific">marine metagenome</name>
    <dbReference type="NCBI Taxonomy" id="408172"/>
    <lineage>
        <taxon>unclassified sequences</taxon>
        <taxon>metagenomes</taxon>
        <taxon>ecological metagenomes</taxon>
    </lineage>
</organism>
<reference evidence="1" key="1">
    <citation type="submission" date="2018-05" db="EMBL/GenBank/DDBJ databases">
        <authorList>
            <person name="Lanie J.A."/>
            <person name="Ng W.-L."/>
            <person name="Kazmierczak K.M."/>
            <person name="Andrzejewski T.M."/>
            <person name="Davidsen T.M."/>
            <person name="Wayne K.J."/>
            <person name="Tettelin H."/>
            <person name="Glass J.I."/>
            <person name="Rusch D."/>
            <person name="Podicherti R."/>
            <person name="Tsui H.-C.T."/>
            <person name="Winkler M.E."/>
        </authorList>
    </citation>
    <scope>NUCLEOTIDE SEQUENCE</scope>
</reference>
<sequence>MSNIRSVHVQWMGQYRTSINIRGVHQFDGDETPEYGGNDSGPMPTEFFLASVASCLCLAVTHIGKKKKISLNNIEVSASGEKDPTSFQFKEIHLEVQADLPATELQPLVMQAKKYCFVSNTIIKGCPINVTTKSTLLAED</sequence>
<name>A0A381NIW1_9ZZZZ</name>
<protein>
    <recommendedName>
        <fullName evidence="2">OsmC family protein</fullName>
    </recommendedName>
</protein>
<dbReference type="Gene3D" id="3.30.300.20">
    <property type="match status" value="1"/>
</dbReference>
<dbReference type="InterPro" id="IPR036102">
    <property type="entry name" value="OsmC/Ohrsf"/>
</dbReference>
<dbReference type="PANTHER" id="PTHR35368">
    <property type="entry name" value="HYDROPEROXIDE REDUCTASE"/>
    <property type="match status" value="1"/>
</dbReference>